<name>A0A7W8DKA1_9BACT</name>
<sequence length="348" mass="37271">MALASSINCAETDLTADFRDQFLQTFQHMMLSRVLEEKLGSLYRAGGRIVGGVYLGKGQEAFSAALGIQLRKGKDVYAPLIRDQAGRIAFGEPIIDTVRTYLGAVTGPMRGRDGNIHRGRPKEGHMAMISHLGSMLAVASGALFARRLAGTLGDSVGATSIGDGGTSTGAFHEGLNMAAVEKLPMIVSVANNQYAYSTPNTRQYACENLVDRAAGYGVEGVTVDATDLASCLKAFRAAVARARSGGGPQMVVGTLLRLSGHGEHDDASYIPDKARHAPNARDCLQVAEEFACAHGWMTPAEVRELHEEVRRTVDQTVSKVSKEPTPDPYKENWQALSCAELVEGQYKA</sequence>
<comment type="caution">
    <text evidence="6">The sequence shown here is derived from an EMBL/GenBank/DDBJ whole genome shotgun (WGS) entry which is preliminary data.</text>
</comment>
<keyword evidence="6" id="KW-0670">Pyruvate</keyword>
<dbReference type="InterPro" id="IPR029061">
    <property type="entry name" value="THDP-binding"/>
</dbReference>
<evidence type="ECO:0000256" key="1">
    <source>
        <dbReference type="ARBA" id="ARBA00001964"/>
    </source>
</evidence>
<organism evidence="6 7">
    <name type="scientific">Prosthecobacter vanneervenii</name>
    <dbReference type="NCBI Taxonomy" id="48466"/>
    <lineage>
        <taxon>Bacteria</taxon>
        <taxon>Pseudomonadati</taxon>
        <taxon>Verrucomicrobiota</taxon>
        <taxon>Verrucomicrobiia</taxon>
        <taxon>Verrucomicrobiales</taxon>
        <taxon>Verrucomicrobiaceae</taxon>
        <taxon>Prosthecobacter</taxon>
    </lineage>
</organism>
<dbReference type="RefSeq" id="WP_343076561.1">
    <property type="nucleotide sequence ID" value="NZ_JACHIG010000005.1"/>
</dbReference>
<dbReference type="AlphaFoldDB" id="A0A7W8DKA1"/>
<dbReference type="Gene3D" id="3.40.50.970">
    <property type="match status" value="1"/>
</dbReference>
<dbReference type="Pfam" id="PF00676">
    <property type="entry name" value="E1_dh"/>
    <property type="match status" value="1"/>
</dbReference>
<dbReference type="SUPFAM" id="SSF52518">
    <property type="entry name" value="Thiamin diphosphate-binding fold (THDP-binding)"/>
    <property type="match status" value="1"/>
</dbReference>
<evidence type="ECO:0000256" key="2">
    <source>
        <dbReference type="ARBA" id="ARBA00023002"/>
    </source>
</evidence>
<dbReference type="EC" id="1.2.4.4" evidence="4"/>
<comment type="function">
    <text evidence="4">The branched-chain alpha-keto dehydrogenase complex catalyzes the overall conversion of alpha-keto acids to acyl-CoA and CO(2). It contains multiple copies of three enzymatic components: branched-chain alpha-keto acid decarboxylase (E1), lipoamide acyltransferase (E2) and lipoamide dehydrogenase (E3).</text>
</comment>
<keyword evidence="2 4" id="KW-0560">Oxidoreductase</keyword>
<evidence type="ECO:0000313" key="7">
    <source>
        <dbReference type="Proteomes" id="UP000590740"/>
    </source>
</evidence>
<evidence type="ECO:0000256" key="4">
    <source>
        <dbReference type="RuleBase" id="RU365014"/>
    </source>
</evidence>
<dbReference type="PANTHER" id="PTHR43380:SF1">
    <property type="entry name" value="2-OXOISOVALERATE DEHYDROGENASE SUBUNIT ALPHA, MITOCHONDRIAL"/>
    <property type="match status" value="1"/>
</dbReference>
<dbReference type="GO" id="GO:0003863">
    <property type="term" value="F:branched-chain 2-oxo acid dehydrogenase activity"/>
    <property type="evidence" value="ECO:0007669"/>
    <property type="project" value="UniProtKB-EC"/>
</dbReference>
<dbReference type="GO" id="GO:0009083">
    <property type="term" value="P:branched-chain amino acid catabolic process"/>
    <property type="evidence" value="ECO:0007669"/>
    <property type="project" value="TreeGrafter"/>
</dbReference>
<keyword evidence="7" id="KW-1185">Reference proteome</keyword>
<dbReference type="InterPro" id="IPR001017">
    <property type="entry name" value="DH_E1"/>
</dbReference>
<dbReference type="InterPro" id="IPR050771">
    <property type="entry name" value="Alpha-ketoacid_DH_E1_comp"/>
</dbReference>
<comment type="cofactor">
    <cofactor evidence="1 4">
        <name>thiamine diphosphate</name>
        <dbReference type="ChEBI" id="CHEBI:58937"/>
    </cofactor>
</comment>
<comment type="similarity">
    <text evidence="4">Belongs to the BCKDHA family.</text>
</comment>
<comment type="catalytic activity">
    <reaction evidence="4">
        <text>N(6)-[(R)-lipoyl]-L-lysyl-[protein] + 3-methyl-2-oxobutanoate + H(+) = N(6)-[(R)-S(8)-2-methylpropanoyldihydrolipoyl]-L-lysyl-[protein] + CO2</text>
        <dbReference type="Rhea" id="RHEA:13457"/>
        <dbReference type="Rhea" id="RHEA-COMP:10474"/>
        <dbReference type="Rhea" id="RHEA-COMP:10497"/>
        <dbReference type="ChEBI" id="CHEBI:11851"/>
        <dbReference type="ChEBI" id="CHEBI:15378"/>
        <dbReference type="ChEBI" id="CHEBI:16526"/>
        <dbReference type="ChEBI" id="CHEBI:83099"/>
        <dbReference type="ChEBI" id="CHEBI:83142"/>
        <dbReference type="EC" id="1.2.4.4"/>
    </reaction>
</comment>
<keyword evidence="3 4" id="KW-0786">Thiamine pyrophosphate</keyword>
<evidence type="ECO:0000256" key="3">
    <source>
        <dbReference type="ARBA" id="ARBA00023052"/>
    </source>
</evidence>
<dbReference type="EMBL" id="JACHIG010000005">
    <property type="protein sequence ID" value="MBB5033019.1"/>
    <property type="molecule type" value="Genomic_DNA"/>
</dbReference>
<proteinExistence type="inferred from homology"/>
<dbReference type="PANTHER" id="PTHR43380">
    <property type="entry name" value="2-OXOISOVALERATE DEHYDROGENASE SUBUNIT ALPHA, MITOCHONDRIAL"/>
    <property type="match status" value="1"/>
</dbReference>
<feature type="domain" description="Dehydrogenase E1 component" evidence="5">
    <location>
        <begin position="28"/>
        <end position="328"/>
    </location>
</feature>
<evidence type="ECO:0000313" key="6">
    <source>
        <dbReference type="EMBL" id="MBB5033019.1"/>
    </source>
</evidence>
<evidence type="ECO:0000259" key="5">
    <source>
        <dbReference type="Pfam" id="PF00676"/>
    </source>
</evidence>
<protein>
    <recommendedName>
        <fullName evidence="4">2-oxoisovalerate dehydrogenase subunit alpha</fullName>
        <ecNumber evidence="4">1.2.4.4</ecNumber>
    </recommendedName>
    <alternativeName>
        <fullName evidence="4">Branched-chain alpha-keto acid dehydrogenase E1 component alpha chain</fullName>
    </alternativeName>
</protein>
<gene>
    <name evidence="6" type="ORF">HNQ65_002602</name>
</gene>
<accession>A0A7W8DKA1</accession>
<dbReference type="Proteomes" id="UP000590740">
    <property type="component" value="Unassembled WGS sequence"/>
</dbReference>
<reference evidence="6 7" key="1">
    <citation type="submission" date="2020-08" db="EMBL/GenBank/DDBJ databases">
        <title>Genomic Encyclopedia of Type Strains, Phase IV (KMG-IV): sequencing the most valuable type-strain genomes for metagenomic binning, comparative biology and taxonomic classification.</title>
        <authorList>
            <person name="Goeker M."/>
        </authorList>
    </citation>
    <scope>NUCLEOTIDE SEQUENCE [LARGE SCALE GENOMIC DNA]</scope>
    <source>
        <strain evidence="6 7">DSM 12252</strain>
    </source>
</reference>